<organism evidence="3 4">
    <name type="scientific">Pleurostoma richardsiae</name>
    <dbReference type="NCBI Taxonomy" id="41990"/>
    <lineage>
        <taxon>Eukaryota</taxon>
        <taxon>Fungi</taxon>
        <taxon>Dikarya</taxon>
        <taxon>Ascomycota</taxon>
        <taxon>Pezizomycotina</taxon>
        <taxon>Sordariomycetes</taxon>
        <taxon>Sordariomycetidae</taxon>
        <taxon>Calosphaeriales</taxon>
        <taxon>Pleurostomataceae</taxon>
        <taxon>Pleurostoma</taxon>
    </lineage>
</organism>
<feature type="region of interest" description="Disordered" evidence="1">
    <location>
        <begin position="36"/>
        <end position="73"/>
    </location>
</feature>
<feature type="region of interest" description="Disordered" evidence="1">
    <location>
        <begin position="158"/>
        <end position="196"/>
    </location>
</feature>
<dbReference type="EMBL" id="JANBVO010000017">
    <property type="protein sequence ID" value="KAJ9144270.1"/>
    <property type="molecule type" value="Genomic_DNA"/>
</dbReference>
<dbReference type="Proteomes" id="UP001174694">
    <property type="component" value="Unassembled WGS sequence"/>
</dbReference>
<evidence type="ECO:0000259" key="2">
    <source>
        <dbReference type="Pfam" id="PF25438"/>
    </source>
</evidence>
<evidence type="ECO:0000256" key="1">
    <source>
        <dbReference type="SAM" id="MobiDB-lite"/>
    </source>
</evidence>
<evidence type="ECO:0000313" key="4">
    <source>
        <dbReference type="Proteomes" id="UP001174694"/>
    </source>
</evidence>
<feature type="domain" description="DUF7896" evidence="2">
    <location>
        <begin position="108"/>
        <end position="206"/>
    </location>
</feature>
<feature type="region of interest" description="Disordered" evidence="1">
    <location>
        <begin position="270"/>
        <end position="323"/>
    </location>
</feature>
<accession>A0AA38VEI0</accession>
<comment type="caution">
    <text evidence="3">The sequence shown here is derived from an EMBL/GenBank/DDBJ whole genome shotgun (WGS) entry which is preliminary data.</text>
</comment>
<reference evidence="3" key="1">
    <citation type="submission" date="2022-07" db="EMBL/GenBank/DDBJ databases">
        <title>Fungi with potential for degradation of polypropylene.</title>
        <authorList>
            <person name="Gostincar C."/>
        </authorList>
    </citation>
    <scope>NUCLEOTIDE SEQUENCE</scope>
    <source>
        <strain evidence="3">EXF-13308</strain>
    </source>
</reference>
<feature type="compositionally biased region" description="Basic and acidic residues" evidence="1">
    <location>
        <begin position="57"/>
        <end position="73"/>
    </location>
</feature>
<dbReference type="Pfam" id="PF25438">
    <property type="entry name" value="DUF7896"/>
    <property type="match status" value="1"/>
</dbReference>
<feature type="region of interest" description="Disordered" evidence="1">
    <location>
        <begin position="217"/>
        <end position="247"/>
    </location>
</feature>
<gene>
    <name evidence="3" type="ORF">NKR23_g6176</name>
</gene>
<feature type="compositionally biased region" description="Acidic residues" evidence="1">
    <location>
        <begin position="217"/>
        <end position="230"/>
    </location>
</feature>
<dbReference type="InterPro" id="IPR057218">
    <property type="entry name" value="DUF7896"/>
</dbReference>
<feature type="compositionally biased region" description="Polar residues" evidence="1">
    <location>
        <begin position="271"/>
        <end position="281"/>
    </location>
</feature>
<dbReference type="PANTHER" id="PTHR42031">
    <property type="entry name" value="KEY LIME PATHOGENICITY PROTEIN"/>
    <property type="match status" value="1"/>
</dbReference>
<dbReference type="PANTHER" id="PTHR42031:SF1">
    <property type="entry name" value="KEY LIME PATHOGENICITY PROTEIN"/>
    <property type="match status" value="1"/>
</dbReference>
<feature type="compositionally biased region" description="Basic residues" evidence="1">
    <location>
        <begin position="158"/>
        <end position="167"/>
    </location>
</feature>
<feature type="compositionally biased region" description="Polar residues" evidence="1">
    <location>
        <begin position="1"/>
        <end position="17"/>
    </location>
</feature>
<evidence type="ECO:0000313" key="3">
    <source>
        <dbReference type="EMBL" id="KAJ9144270.1"/>
    </source>
</evidence>
<keyword evidence="4" id="KW-1185">Reference proteome</keyword>
<feature type="region of interest" description="Disordered" evidence="1">
    <location>
        <begin position="1"/>
        <end position="22"/>
    </location>
</feature>
<sequence>MERSMSATITSAKSNKTGAERADHVFRQRLNTAAASLIPKPAADQTKPGATIQNSAKAEDGKAAIPKAKYERPKHPKVHCSQCDDYPEGFRGEHELRRHTEAKHRGFVKKWVCRDPATAGIATEVGVVNSLDKCKQCKQYKQYGAYYNAAAHLRRRHFNAKRSRRKGAGSSSTTISGRGEGEEKRGGKGGGDWPPMEELKKWMVQVPVPISQLGALAEDESTSDPDEMLEPELSMGNSPTPTDDLSWVSRDNMASVMEIGSNVALEIQVSEDPSLSSQSASPGFDRLLRHPPQPGLANSGDRLGSSETWISKARLPGSTSSDP</sequence>
<proteinExistence type="predicted"/>
<dbReference type="AlphaFoldDB" id="A0AA38VEI0"/>
<name>A0AA38VEI0_9PEZI</name>
<protein>
    <recommendedName>
        <fullName evidence="2">DUF7896 domain-containing protein</fullName>
    </recommendedName>
</protein>